<feature type="transmembrane region" description="Helical" evidence="6">
    <location>
        <begin position="65"/>
        <end position="83"/>
    </location>
</feature>
<keyword evidence="2" id="KW-0813">Transport</keyword>
<dbReference type="Proteomes" id="UP000199087">
    <property type="component" value="Unassembled WGS sequence"/>
</dbReference>
<evidence type="ECO:0000313" key="8">
    <source>
        <dbReference type="EMBL" id="CRK84610.1"/>
    </source>
</evidence>
<organism evidence="8 9">
    <name type="scientific">Neobacillus massiliamazoniensis</name>
    <dbReference type="NCBI Taxonomy" id="1499688"/>
    <lineage>
        <taxon>Bacteria</taxon>
        <taxon>Bacillati</taxon>
        <taxon>Bacillota</taxon>
        <taxon>Bacilli</taxon>
        <taxon>Bacillales</taxon>
        <taxon>Bacillaceae</taxon>
        <taxon>Neobacillus</taxon>
    </lineage>
</organism>
<feature type="transmembrane region" description="Helical" evidence="6">
    <location>
        <begin position="265"/>
        <end position="285"/>
    </location>
</feature>
<feature type="transmembrane region" description="Helical" evidence="6">
    <location>
        <begin position="224"/>
        <end position="245"/>
    </location>
</feature>
<comment type="subcellular location">
    <subcellularLocation>
        <location evidence="1">Cell membrane</location>
        <topology evidence="1">Multi-pass membrane protein</topology>
    </subcellularLocation>
</comment>
<sequence>MSVSQREIKKQSEEVTSLPKARSSKEVLLISALMAGYSMVYMDKNMISTAIIPISGQFHLSTSQTGMIMSLFFLGYSLMQIPGGWLADKIGYKKVLMLSLSLITLFSFAFGFSASLMVFILIRFMAGVGHAGYPPSCSKGIAENFSKERRTFVQSLILSTSGIGGILAFIIGARLIAVNWHYAYYALGALFAISLILVAIFVPNKISAEKMKVQTKQVSFKTVVTNRNVMILFIAMLLANIAFYGNMSWLPSFLKVKFSLSISTVGTILAINAVGGTIASLFAGALLTKYFNGKEKVLLLSCCVLSCLLFLGLVFTNSLALSIVFLYVLTFLLTSIFVGIFSWPHKILPEKVIGSSIGIVNTGGTLGGFIAPMTFGALISMAHGSFSIVFITLAVAIVLCGLIALTVKTEK</sequence>
<evidence type="ECO:0000256" key="3">
    <source>
        <dbReference type="ARBA" id="ARBA00022692"/>
    </source>
</evidence>
<keyword evidence="9" id="KW-1185">Reference proteome</keyword>
<evidence type="ECO:0000256" key="1">
    <source>
        <dbReference type="ARBA" id="ARBA00004651"/>
    </source>
</evidence>
<dbReference type="EMBL" id="CVRB01000005">
    <property type="protein sequence ID" value="CRK84610.1"/>
    <property type="molecule type" value="Genomic_DNA"/>
</dbReference>
<dbReference type="RefSeq" id="WP_090638720.1">
    <property type="nucleotide sequence ID" value="NZ_CVRB01000005.1"/>
</dbReference>
<evidence type="ECO:0000256" key="6">
    <source>
        <dbReference type="SAM" id="Phobius"/>
    </source>
</evidence>
<dbReference type="Pfam" id="PF07690">
    <property type="entry name" value="MFS_1"/>
    <property type="match status" value="1"/>
</dbReference>
<feature type="transmembrane region" description="Helical" evidence="6">
    <location>
        <begin position="95"/>
        <end position="122"/>
    </location>
</feature>
<feature type="transmembrane region" description="Helical" evidence="6">
    <location>
        <begin position="321"/>
        <end position="343"/>
    </location>
</feature>
<keyword evidence="5 6" id="KW-0472">Membrane</keyword>
<reference evidence="9" key="1">
    <citation type="submission" date="2015-05" db="EMBL/GenBank/DDBJ databases">
        <authorList>
            <person name="Urmite Genomes"/>
        </authorList>
    </citation>
    <scope>NUCLEOTIDE SEQUENCE [LARGE SCALE GENOMIC DNA]</scope>
    <source>
        <strain evidence="9">LF1</strain>
    </source>
</reference>
<dbReference type="Gene3D" id="1.20.1250.20">
    <property type="entry name" value="MFS general substrate transporter like domains"/>
    <property type="match status" value="2"/>
</dbReference>
<proteinExistence type="predicted"/>
<dbReference type="GO" id="GO:0022857">
    <property type="term" value="F:transmembrane transporter activity"/>
    <property type="evidence" value="ECO:0007669"/>
    <property type="project" value="InterPro"/>
</dbReference>
<dbReference type="InterPro" id="IPR050382">
    <property type="entry name" value="MFS_Na/Anion_cotransporter"/>
</dbReference>
<feature type="transmembrane region" description="Helical" evidence="6">
    <location>
        <begin position="182"/>
        <end position="203"/>
    </location>
</feature>
<evidence type="ECO:0000256" key="5">
    <source>
        <dbReference type="ARBA" id="ARBA00023136"/>
    </source>
</evidence>
<keyword evidence="4 6" id="KW-1133">Transmembrane helix</keyword>
<evidence type="ECO:0000259" key="7">
    <source>
        <dbReference type="PROSITE" id="PS50850"/>
    </source>
</evidence>
<dbReference type="InterPro" id="IPR011701">
    <property type="entry name" value="MFS"/>
</dbReference>
<feature type="transmembrane region" description="Helical" evidence="6">
    <location>
        <begin position="156"/>
        <end position="176"/>
    </location>
</feature>
<accession>A0A0U1P2X4</accession>
<gene>
    <name evidence="8" type="ORF">BN000_04653</name>
</gene>
<dbReference type="STRING" id="1499688.BN000_04653"/>
<feature type="transmembrane region" description="Helical" evidence="6">
    <location>
        <begin position="297"/>
        <end position="315"/>
    </location>
</feature>
<dbReference type="SUPFAM" id="SSF103473">
    <property type="entry name" value="MFS general substrate transporter"/>
    <property type="match status" value="1"/>
</dbReference>
<evidence type="ECO:0000313" key="9">
    <source>
        <dbReference type="Proteomes" id="UP000199087"/>
    </source>
</evidence>
<dbReference type="CDD" id="cd17319">
    <property type="entry name" value="MFS_ExuT_GudP_like"/>
    <property type="match status" value="1"/>
</dbReference>
<evidence type="ECO:0000256" key="2">
    <source>
        <dbReference type="ARBA" id="ARBA00022448"/>
    </source>
</evidence>
<feature type="transmembrane region" description="Helical" evidence="6">
    <location>
        <begin position="385"/>
        <end position="407"/>
    </location>
</feature>
<dbReference type="AlphaFoldDB" id="A0A0U1P2X4"/>
<dbReference type="InterPro" id="IPR020846">
    <property type="entry name" value="MFS_dom"/>
</dbReference>
<evidence type="ECO:0000256" key="4">
    <source>
        <dbReference type="ARBA" id="ARBA00022989"/>
    </source>
</evidence>
<feature type="transmembrane region" description="Helical" evidence="6">
    <location>
        <begin position="355"/>
        <end position="379"/>
    </location>
</feature>
<dbReference type="PROSITE" id="PS50850">
    <property type="entry name" value="MFS"/>
    <property type="match status" value="1"/>
</dbReference>
<dbReference type="InterPro" id="IPR036259">
    <property type="entry name" value="MFS_trans_sf"/>
</dbReference>
<dbReference type="GO" id="GO:0005886">
    <property type="term" value="C:plasma membrane"/>
    <property type="evidence" value="ECO:0007669"/>
    <property type="project" value="UniProtKB-SubCell"/>
</dbReference>
<name>A0A0U1P2X4_9BACI</name>
<dbReference type="OrthoDB" id="9773404at2"/>
<dbReference type="PANTHER" id="PTHR11662:SF399">
    <property type="entry name" value="FI19708P1-RELATED"/>
    <property type="match status" value="1"/>
</dbReference>
<dbReference type="PANTHER" id="PTHR11662">
    <property type="entry name" value="SOLUTE CARRIER FAMILY 17"/>
    <property type="match status" value="1"/>
</dbReference>
<protein>
    <submittedName>
        <fullName evidence="8">Putative transport Protein (Major Facilitator Superfamily)</fullName>
    </submittedName>
</protein>
<keyword evidence="3 6" id="KW-0812">Transmembrane</keyword>
<feature type="domain" description="Major facilitator superfamily (MFS) profile" evidence="7">
    <location>
        <begin position="29"/>
        <end position="411"/>
    </location>
</feature>